<dbReference type="RefSeq" id="WP_189782995.1">
    <property type="nucleotide sequence ID" value="NZ_BNAT01000009.1"/>
</dbReference>
<gene>
    <name evidence="2" type="ORF">GCM10017771_30460</name>
</gene>
<reference evidence="2" key="2">
    <citation type="submission" date="2020-09" db="EMBL/GenBank/DDBJ databases">
        <authorList>
            <person name="Sun Q."/>
            <person name="Zhou Y."/>
        </authorList>
    </citation>
    <scope>NUCLEOTIDE SEQUENCE</scope>
    <source>
        <strain evidence="2">CGMCC 4.7403</strain>
    </source>
</reference>
<feature type="region of interest" description="Disordered" evidence="1">
    <location>
        <begin position="44"/>
        <end position="74"/>
    </location>
</feature>
<proteinExistence type="predicted"/>
<dbReference type="AlphaFoldDB" id="A0A919GNE7"/>
<reference evidence="2" key="1">
    <citation type="journal article" date="2014" name="Int. J. Syst. Evol. Microbiol.">
        <title>Complete genome sequence of Corynebacterium casei LMG S-19264T (=DSM 44701T), isolated from a smear-ripened cheese.</title>
        <authorList>
            <consortium name="US DOE Joint Genome Institute (JGI-PGF)"/>
            <person name="Walter F."/>
            <person name="Albersmeier A."/>
            <person name="Kalinowski J."/>
            <person name="Ruckert C."/>
        </authorList>
    </citation>
    <scope>NUCLEOTIDE SEQUENCE</scope>
    <source>
        <strain evidence="2">CGMCC 4.7403</strain>
    </source>
</reference>
<evidence type="ECO:0000256" key="1">
    <source>
        <dbReference type="SAM" id="MobiDB-lite"/>
    </source>
</evidence>
<protein>
    <submittedName>
        <fullName evidence="2">Uncharacterized protein</fullName>
    </submittedName>
</protein>
<evidence type="ECO:0000313" key="2">
    <source>
        <dbReference type="EMBL" id="GHH87812.1"/>
    </source>
</evidence>
<dbReference type="Proteomes" id="UP000603227">
    <property type="component" value="Unassembled WGS sequence"/>
</dbReference>
<feature type="compositionally biased region" description="Low complexity" evidence="1">
    <location>
        <begin position="54"/>
        <end position="74"/>
    </location>
</feature>
<sequence>MAKVRLIGPEPVTVPELGAERVVQPDEVVEVSDDRFDGYVCQPGTWESVEEPGAKSAPAAKKTSAGKTAMGVED</sequence>
<evidence type="ECO:0000313" key="3">
    <source>
        <dbReference type="Proteomes" id="UP000603227"/>
    </source>
</evidence>
<name>A0A919GNE7_9ACTN</name>
<organism evidence="2 3">
    <name type="scientific">Streptomyces capitiformicae</name>
    <dbReference type="NCBI Taxonomy" id="2014920"/>
    <lineage>
        <taxon>Bacteria</taxon>
        <taxon>Bacillati</taxon>
        <taxon>Actinomycetota</taxon>
        <taxon>Actinomycetes</taxon>
        <taxon>Kitasatosporales</taxon>
        <taxon>Streptomycetaceae</taxon>
        <taxon>Streptomyces</taxon>
    </lineage>
</organism>
<dbReference type="EMBL" id="BNAT01000009">
    <property type="protein sequence ID" value="GHH87812.1"/>
    <property type="molecule type" value="Genomic_DNA"/>
</dbReference>
<accession>A0A919GNE7</accession>
<keyword evidence="3" id="KW-1185">Reference proteome</keyword>
<comment type="caution">
    <text evidence="2">The sequence shown here is derived from an EMBL/GenBank/DDBJ whole genome shotgun (WGS) entry which is preliminary data.</text>
</comment>